<evidence type="ECO:0000256" key="2">
    <source>
        <dbReference type="ARBA" id="ARBA00006076"/>
    </source>
</evidence>
<comment type="similarity">
    <text evidence="2">Belongs to the SNU66/SART1 family.</text>
</comment>
<evidence type="ECO:0000256" key="3">
    <source>
        <dbReference type="ARBA" id="ARBA00023242"/>
    </source>
</evidence>
<keyword evidence="6" id="KW-1185">Reference proteome</keyword>
<feature type="region of interest" description="Disordered" evidence="4">
    <location>
        <begin position="18"/>
        <end position="41"/>
    </location>
</feature>
<keyword evidence="3" id="KW-0539">Nucleus</keyword>
<evidence type="ECO:0000256" key="1">
    <source>
        <dbReference type="ARBA" id="ARBA00004123"/>
    </source>
</evidence>
<reference evidence="5" key="1">
    <citation type="submission" date="2017-07" db="EMBL/GenBank/DDBJ databases">
        <title>Taro Niue Genome Assembly and Annotation.</title>
        <authorList>
            <person name="Atibalentja N."/>
            <person name="Keating K."/>
            <person name="Fields C.J."/>
        </authorList>
    </citation>
    <scope>NUCLEOTIDE SEQUENCE</scope>
    <source>
        <strain evidence="5">Niue_2</strain>
        <tissue evidence="5">Leaf</tissue>
    </source>
</reference>
<name>A0A843WQB4_COLES</name>
<dbReference type="PANTHER" id="PTHR14152">
    <property type="entry name" value="SQUAMOUS CELL CARCINOMA ANTIGEN RECOGNISED BY CYTOTOXIC T LYMPHOCYTES"/>
    <property type="match status" value="1"/>
</dbReference>
<evidence type="ECO:0000256" key="4">
    <source>
        <dbReference type="SAM" id="MobiDB-lite"/>
    </source>
</evidence>
<dbReference type="EMBL" id="NMUH01003293">
    <property type="protein sequence ID" value="MQM04840.1"/>
    <property type="molecule type" value="Genomic_DNA"/>
</dbReference>
<organism evidence="5 6">
    <name type="scientific">Colocasia esculenta</name>
    <name type="common">Wild taro</name>
    <name type="synonym">Arum esculentum</name>
    <dbReference type="NCBI Taxonomy" id="4460"/>
    <lineage>
        <taxon>Eukaryota</taxon>
        <taxon>Viridiplantae</taxon>
        <taxon>Streptophyta</taxon>
        <taxon>Embryophyta</taxon>
        <taxon>Tracheophyta</taxon>
        <taxon>Spermatophyta</taxon>
        <taxon>Magnoliopsida</taxon>
        <taxon>Liliopsida</taxon>
        <taxon>Araceae</taxon>
        <taxon>Aroideae</taxon>
        <taxon>Colocasieae</taxon>
        <taxon>Colocasia</taxon>
    </lineage>
</organism>
<feature type="compositionally biased region" description="Acidic residues" evidence="4">
    <location>
        <begin position="28"/>
        <end position="41"/>
    </location>
</feature>
<dbReference type="GO" id="GO:0000481">
    <property type="term" value="P:maturation of 5S rRNA"/>
    <property type="evidence" value="ECO:0007669"/>
    <property type="project" value="TreeGrafter"/>
</dbReference>
<evidence type="ECO:0000313" key="5">
    <source>
        <dbReference type="EMBL" id="MQM04840.1"/>
    </source>
</evidence>
<sequence length="171" mass="18834">MLENVEIGEQKRRDEAYKVAKRGRFLEDDPSQYDEPAEEEGLTLDEKGRIAGETEKKLEKFLLLSFGTGMDVGGVISSTMDSRCSAASYSYTQSPPPPQQPTELPDHYCSAFIRQLNSWFDRTVVPALHAMGVAFSHPPPPPSTAGFGQVVREQASSDVDGDDLKTHLADD</sequence>
<dbReference type="AlphaFoldDB" id="A0A843WQB4"/>
<feature type="compositionally biased region" description="Basic and acidic residues" evidence="4">
    <location>
        <begin position="162"/>
        <end position="171"/>
    </location>
</feature>
<feature type="region of interest" description="Disordered" evidence="4">
    <location>
        <begin position="139"/>
        <end position="171"/>
    </location>
</feature>
<dbReference type="Proteomes" id="UP000652761">
    <property type="component" value="Unassembled WGS sequence"/>
</dbReference>
<evidence type="ECO:0000313" key="6">
    <source>
        <dbReference type="Proteomes" id="UP000652761"/>
    </source>
</evidence>
<dbReference type="PANTHER" id="PTHR14152:SF5">
    <property type="entry name" value="U4_U6.U5 TRI-SNRNP-ASSOCIATED PROTEIN 1"/>
    <property type="match status" value="1"/>
</dbReference>
<protein>
    <submittedName>
        <fullName evidence="5">Uncharacterized protein</fullName>
    </submittedName>
</protein>
<dbReference type="InterPro" id="IPR005011">
    <property type="entry name" value="SNU66/SART1"/>
</dbReference>
<dbReference type="GO" id="GO:0046540">
    <property type="term" value="C:U4/U6 x U5 tri-snRNP complex"/>
    <property type="evidence" value="ECO:0007669"/>
    <property type="project" value="TreeGrafter"/>
</dbReference>
<dbReference type="GO" id="GO:0045292">
    <property type="term" value="P:mRNA cis splicing, via spliceosome"/>
    <property type="evidence" value="ECO:0007669"/>
    <property type="project" value="TreeGrafter"/>
</dbReference>
<proteinExistence type="inferred from homology"/>
<comment type="subcellular location">
    <subcellularLocation>
        <location evidence="1">Nucleus</location>
    </subcellularLocation>
</comment>
<comment type="caution">
    <text evidence="5">The sequence shown here is derived from an EMBL/GenBank/DDBJ whole genome shotgun (WGS) entry which is preliminary data.</text>
</comment>
<accession>A0A843WQB4</accession>
<gene>
    <name evidence="5" type="ORF">Taro_037645</name>
</gene>
<dbReference type="OrthoDB" id="5583at2759"/>